<evidence type="ECO:0000313" key="3">
    <source>
        <dbReference type="Proteomes" id="UP000179275"/>
    </source>
</evidence>
<keyword evidence="1" id="KW-0812">Transmembrane</keyword>
<keyword evidence="1" id="KW-1133">Transmembrane helix</keyword>
<sequence length="482" mass="51851">MKAQSTGNNKGFSTLEVLIAFTVLILCVTAVILVVFGNQSVTVDTQTNVEAISKAQKELENVRALSRQDFVSVVSDPAPVSDGIYNKQNTIVDLTQCLKQATSLVSWNIESRALNVNFSTFLSDIAGAIMMGSDCDSEISGDWDNPITATSVGIGGQGATDIDVRNDFVYLTSDPSAASKEDFFIYEFDSVAVSLTERAKIHVSAGLNGVDVINDYAFTINSEASGHLIVFNISDPSNPTLIASNSLPDMMVGVARSIFYYNHFIYIGTQYLGCPVCPSSQNNEFHIFNVSVPGAPVWRGSFKVNHNINDIAVRGDYAYLATSDNNGELRIYNISDPSAVSFEGLFNAPGNEDGDSLYLLGNKLYLGRDRTPAARKDFYVLNISDPTSPTELGSKNLGLNPGATVEGIVVRGSLAFVGVDNPISGIQILTISDPSNIVNHPICTSLNFSENSTAIDMEGDTVFSANNSNDEIRVIRDQASTC</sequence>
<dbReference type="AlphaFoldDB" id="A0A1F6W2J4"/>
<accession>A0A1F6W2J4</accession>
<feature type="transmembrane region" description="Helical" evidence="1">
    <location>
        <begin position="12"/>
        <end position="36"/>
    </location>
</feature>
<dbReference type="EMBL" id="MFUG01000012">
    <property type="protein sequence ID" value="OGI76054.1"/>
    <property type="molecule type" value="Genomic_DNA"/>
</dbReference>
<dbReference type="SUPFAM" id="SSF101908">
    <property type="entry name" value="Putative isomerase YbhE"/>
    <property type="match status" value="1"/>
</dbReference>
<dbReference type="Proteomes" id="UP000179275">
    <property type="component" value="Unassembled WGS sequence"/>
</dbReference>
<keyword evidence="1" id="KW-0472">Membrane</keyword>
<comment type="caution">
    <text evidence="2">The sequence shown here is derived from an EMBL/GenBank/DDBJ whole genome shotgun (WGS) entry which is preliminary data.</text>
</comment>
<organism evidence="2 3">
    <name type="scientific">Candidatus Nomurabacteria bacterium RIFCSPHIGHO2_02_FULL_42_19</name>
    <dbReference type="NCBI Taxonomy" id="1801756"/>
    <lineage>
        <taxon>Bacteria</taxon>
        <taxon>Candidatus Nomuraibacteriota</taxon>
    </lineage>
</organism>
<dbReference type="Pfam" id="PF08309">
    <property type="entry name" value="LVIVD"/>
    <property type="match status" value="3"/>
</dbReference>
<reference evidence="2 3" key="1">
    <citation type="journal article" date="2016" name="Nat. Commun.">
        <title>Thousands of microbial genomes shed light on interconnected biogeochemical processes in an aquifer system.</title>
        <authorList>
            <person name="Anantharaman K."/>
            <person name="Brown C.T."/>
            <person name="Hug L.A."/>
            <person name="Sharon I."/>
            <person name="Castelle C.J."/>
            <person name="Probst A.J."/>
            <person name="Thomas B.C."/>
            <person name="Singh A."/>
            <person name="Wilkins M.J."/>
            <person name="Karaoz U."/>
            <person name="Brodie E.L."/>
            <person name="Williams K.H."/>
            <person name="Hubbard S.S."/>
            <person name="Banfield J.F."/>
        </authorList>
    </citation>
    <scope>NUCLEOTIDE SEQUENCE [LARGE SCALE GENOMIC DNA]</scope>
</reference>
<proteinExistence type="predicted"/>
<evidence type="ECO:0000313" key="2">
    <source>
        <dbReference type="EMBL" id="OGI76054.1"/>
    </source>
</evidence>
<name>A0A1F6W2J4_9BACT</name>
<gene>
    <name evidence="2" type="ORF">A3C67_00515</name>
</gene>
<evidence type="ECO:0000256" key="1">
    <source>
        <dbReference type="SAM" id="Phobius"/>
    </source>
</evidence>
<protein>
    <submittedName>
        <fullName evidence="2">Uncharacterized protein</fullName>
    </submittedName>
</protein>
<dbReference type="STRING" id="1801756.A3C67_00515"/>
<dbReference type="InterPro" id="IPR013211">
    <property type="entry name" value="LVIVD"/>
</dbReference>